<sequence>MKKLWKLWSIFTLAVILGAATNTVFSYYYHDPYEGIPCSDCPDAFRNKPNPREECKACCSAKCETQQERDACMNRCDQLPQP</sequence>
<keyword evidence="2" id="KW-1185">Reference proteome</keyword>
<evidence type="ECO:0000313" key="2">
    <source>
        <dbReference type="Proteomes" id="UP001204798"/>
    </source>
</evidence>
<protein>
    <recommendedName>
        <fullName evidence="3">4Fe-4S ferredoxin-type domain-containing protein</fullName>
    </recommendedName>
</protein>
<accession>A0ABT2EL95</accession>
<dbReference type="RefSeq" id="WP_259092119.1">
    <property type="nucleotide sequence ID" value="NZ_CP130454.1"/>
</dbReference>
<reference evidence="1 2" key="1">
    <citation type="submission" date="2022-08" db="EMBL/GenBank/DDBJ databases">
        <title>Bacterial and archaeal communities from various locations to study Microbial Dark Matter (Phase II).</title>
        <authorList>
            <person name="Stepanauskas R."/>
        </authorList>
    </citation>
    <scope>NUCLEOTIDE SEQUENCE [LARGE SCALE GENOMIC DNA]</scope>
    <source>
        <strain evidence="1 2">PD1</strain>
    </source>
</reference>
<name>A0ABT2EL95_9BACT</name>
<gene>
    <name evidence="1" type="ORF">M2350_000122</name>
</gene>
<proteinExistence type="predicted"/>
<evidence type="ECO:0008006" key="3">
    <source>
        <dbReference type="Google" id="ProtNLM"/>
    </source>
</evidence>
<dbReference type="EMBL" id="JANUCP010000001">
    <property type="protein sequence ID" value="MCS3917725.1"/>
    <property type="molecule type" value="Genomic_DNA"/>
</dbReference>
<evidence type="ECO:0000313" key="1">
    <source>
        <dbReference type="EMBL" id="MCS3917725.1"/>
    </source>
</evidence>
<comment type="caution">
    <text evidence="1">The sequence shown here is derived from an EMBL/GenBank/DDBJ whole genome shotgun (WGS) entry which is preliminary data.</text>
</comment>
<organism evidence="1 2">
    <name type="scientific">Candidatus Fervidibacter sacchari</name>
    <dbReference type="NCBI Taxonomy" id="1448929"/>
    <lineage>
        <taxon>Bacteria</taxon>
        <taxon>Candidatus Fervidibacterota</taxon>
        <taxon>Candidatus Fervidibacter</taxon>
    </lineage>
</organism>
<dbReference type="Proteomes" id="UP001204798">
    <property type="component" value="Unassembled WGS sequence"/>
</dbReference>